<accession>A0ABQ4U4D8</accession>
<evidence type="ECO:0000313" key="1">
    <source>
        <dbReference type="EMBL" id="GJE62275.1"/>
    </source>
</evidence>
<protein>
    <submittedName>
        <fullName evidence="1">Uncharacterized protein</fullName>
    </submittedName>
</protein>
<organism evidence="1 2">
    <name type="scientific">Methylobacterium trifolii</name>
    <dbReference type="NCBI Taxonomy" id="1003092"/>
    <lineage>
        <taxon>Bacteria</taxon>
        <taxon>Pseudomonadati</taxon>
        <taxon>Pseudomonadota</taxon>
        <taxon>Alphaproteobacteria</taxon>
        <taxon>Hyphomicrobiales</taxon>
        <taxon>Methylobacteriaceae</taxon>
        <taxon>Methylobacterium</taxon>
    </lineage>
</organism>
<reference evidence="1" key="2">
    <citation type="submission" date="2021-08" db="EMBL/GenBank/DDBJ databases">
        <authorList>
            <person name="Tani A."/>
            <person name="Ola A."/>
            <person name="Ogura Y."/>
            <person name="Katsura K."/>
            <person name="Hayashi T."/>
        </authorList>
    </citation>
    <scope>NUCLEOTIDE SEQUENCE</scope>
    <source>
        <strain evidence="1">DSM 23632</strain>
    </source>
</reference>
<name>A0ABQ4U4D8_9HYPH</name>
<comment type="caution">
    <text evidence="1">The sequence shown here is derived from an EMBL/GenBank/DDBJ whole genome shotgun (WGS) entry which is preliminary data.</text>
</comment>
<dbReference type="Proteomes" id="UP001055057">
    <property type="component" value="Unassembled WGS sequence"/>
</dbReference>
<sequence length="35" mass="3953">MAAREVGMPVRFVHLPDTGRLGAVPMQYLVRLEQN</sequence>
<evidence type="ECO:0000313" key="2">
    <source>
        <dbReference type="Proteomes" id="UP001055057"/>
    </source>
</evidence>
<dbReference type="EMBL" id="BPRB01000298">
    <property type="protein sequence ID" value="GJE62275.1"/>
    <property type="molecule type" value="Genomic_DNA"/>
</dbReference>
<gene>
    <name evidence="1" type="ORF">MPOCJGCO_4408</name>
</gene>
<keyword evidence="2" id="KW-1185">Reference proteome</keyword>
<reference evidence="1" key="1">
    <citation type="journal article" date="2021" name="Front. Microbiol.">
        <title>Comprehensive Comparative Genomics and Phenotyping of Methylobacterium Species.</title>
        <authorList>
            <person name="Alessa O."/>
            <person name="Ogura Y."/>
            <person name="Fujitani Y."/>
            <person name="Takami H."/>
            <person name="Hayashi T."/>
            <person name="Sahin N."/>
            <person name="Tani A."/>
        </authorList>
    </citation>
    <scope>NUCLEOTIDE SEQUENCE</scope>
    <source>
        <strain evidence="1">DSM 23632</strain>
    </source>
</reference>
<proteinExistence type="predicted"/>